<keyword evidence="2" id="KW-1185">Reference proteome</keyword>
<dbReference type="VEuPathDB" id="FungiDB:PGTG_20413"/>
<dbReference type="KEGG" id="pgr:PGTG_20413"/>
<evidence type="ECO:0000313" key="1">
    <source>
        <dbReference type="EMBL" id="EFP94457.2"/>
    </source>
</evidence>
<sequence length="175" mass="19651">MSSESISYCMYTAISIKKANASVDLDRAVCSIIRWQCLAATLRKRGYYEAEWPGSPADHNGIQRIYCLQSSSAPIIRRIMSVTKNIGLQIRLAPLCRLDSGSEIIGHCRGRHILIFSLWVIKPGGFPLHQWNSAVEMNLRHGRIAVMDKEQSQCLRPVPLTKSVPARAKPHKARL</sequence>
<reference evidence="2" key="2">
    <citation type="journal article" date="2011" name="Proc. Natl. Acad. Sci. U.S.A.">
        <title>Obligate biotrophy features unraveled by the genomic analysis of rust fungi.</title>
        <authorList>
            <person name="Duplessis S."/>
            <person name="Cuomo C.A."/>
            <person name="Lin Y.-C."/>
            <person name="Aerts A."/>
            <person name="Tisserant E."/>
            <person name="Veneault-Fourrey C."/>
            <person name="Joly D.L."/>
            <person name="Hacquard S."/>
            <person name="Amselem J."/>
            <person name="Cantarel B.L."/>
            <person name="Chiu R."/>
            <person name="Coutinho P.M."/>
            <person name="Feau N."/>
            <person name="Field M."/>
            <person name="Frey P."/>
            <person name="Gelhaye E."/>
            <person name="Goldberg J."/>
            <person name="Grabherr M.G."/>
            <person name="Kodira C.D."/>
            <person name="Kohler A."/>
            <person name="Kuees U."/>
            <person name="Lindquist E.A."/>
            <person name="Lucas S.M."/>
            <person name="Mago R."/>
            <person name="Mauceli E."/>
            <person name="Morin E."/>
            <person name="Murat C."/>
            <person name="Pangilinan J.L."/>
            <person name="Park R."/>
            <person name="Pearson M."/>
            <person name="Quesneville H."/>
            <person name="Rouhier N."/>
            <person name="Sakthikumar S."/>
            <person name="Salamov A.A."/>
            <person name="Schmutz J."/>
            <person name="Selles B."/>
            <person name="Shapiro H."/>
            <person name="Tanguay P."/>
            <person name="Tuskan G.A."/>
            <person name="Henrissat B."/>
            <person name="Van de Peer Y."/>
            <person name="Rouze P."/>
            <person name="Ellis J.G."/>
            <person name="Dodds P.N."/>
            <person name="Schein J.E."/>
            <person name="Zhong S."/>
            <person name="Hamelin R.C."/>
            <person name="Grigoriev I.V."/>
            <person name="Szabo L.J."/>
            <person name="Martin F."/>
        </authorList>
    </citation>
    <scope>NUCLEOTIDE SEQUENCE [LARGE SCALE GENOMIC DNA]</scope>
    <source>
        <strain evidence="2">CRL 75-36-700-3 / race SCCL</strain>
    </source>
</reference>
<dbReference type="OrthoDB" id="10421770at2759"/>
<reference key="1">
    <citation type="submission" date="2007-01" db="EMBL/GenBank/DDBJ databases">
        <title>The Genome Sequence of Puccinia graminis f. sp. tritici Strain CRL 75-36-700-3.</title>
        <authorList>
            <consortium name="The Broad Institute Genome Sequencing Platform"/>
            <person name="Birren B."/>
            <person name="Lander E."/>
            <person name="Galagan J."/>
            <person name="Nusbaum C."/>
            <person name="Devon K."/>
            <person name="Cuomo C."/>
            <person name="Jaffe D."/>
            <person name="Butler J."/>
            <person name="Alvarez P."/>
            <person name="Gnerre S."/>
            <person name="Grabherr M."/>
            <person name="Mauceli E."/>
            <person name="Brockman W."/>
            <person name="Young S."/>
            <person name="LaButti K."/>
            <person name="Sykes S."/>
            <person name="DeCaprio D."/>
            <person name="Crawford M."/>
            <person name="Koehrsen M."/>
            <person name="Engels R."/>
            <person name="Montgomery P."/>
            <person name="Pearson M."/>
            <person name="Howarth C."/>
            <person name="Larson L."/>
            <person name="White J."/>
            <person name="Zeng Q."/>
            <person name="Kodira C."/>
            <person name="Yandava C."/>
            <person name="Alvarado L."/>
            <person name="O'Leary S."/>
            <person name="Szabo L."/>
            <person name="Dean R."/>
            <person name="Schein J."/>
        </authorList>
    </citation>
    <scope>NUCLEOTIDE SEQUENCE</scope>
    <source>
        <strain>CRL 75-36-700-3</strain>
    </source>
</reference>
<dbReference type="EMBL" id="DS990006">
    <property type="protein sequence ID" value="EFP94457.2"/>
    <property type="molecule type" value="Genomic_DNA"/>
</dbReference>
<dbReference type="HOGENOM" id="CLU_1533336_0_0_1"/>
<proteinExistence type="predicted"/>
<name>E3NY08_PUCGT</name>
<dbReference type="GeneID" id="10527750"/>
<dbReference type="RefSeq" id="XP_003338876.2">
    <property type="nucleotide sequence ID" value="XM_003338828.2"/>
</dbReference>
<accession>E3NY08</accession>
<dbReference type="InParanoid" id="E3NY08"/>
<evidence type="ECO:0000313" key="2">
    <source>
        <dbReference type="Proteomes" id="UP000008783"/>
    </source>
</evidence>
<dbReference type="Proteomes" id="UP000008783">
    <property type="component" value="Unassembled WGS sequence"/>
</dbReference>
<gene>
    <name evidence="1" type="ORF">PGTG_20413</name>
</gene>
<organism evidence="1 2">
    <name type="scientific">Puccinia graminis f. sp. tritici (strain CRL 75-36-700-3 / race SCCL)</name>
    <name type="common">Black stem rust fungus</name>
    <dbReference type="NCBI Taxonomy" id="418459"/>
    <lineage>
        <taxon>Eukaryota</taxon>
        <taxon>Fungi</taxon>
        <taxon>Dikarya</taxon>
        <taxon>Basidiomycota</taxon>
        <taxon>Pucciniomycotina</taxon>
        <taxon>Pucciniomycetes</taxon>
        <taxon>Pucciniales</taxon>
        <taxon>Pucciniaceae</taxon>
        <taxon>Puccinia</taxon>
    </lineage>
</organism>
<protein>
    <submittedName>
        <fullName evidence="1">Uncharacterized protein</fullName>
    </submittedName>
</protein>
<dbReference type="AlphaFoldDB" id="E3NY08"/>